<dbReference type="AlphaFoldDB" id="B3EK79"/>
<dbReference type="PROSITE" id="PS51007">
    <property type="entry name" value="CYTC"/>
    <property type="match status" value="1"/>
</dbReference>
<dbReference type="GO" id="GO:0020037">
    <property type="term" value="F:heme binding"/>
    <property type="evidence" value="ECO:0007669"/>
    <property type="project" value="InterPro"/>
</dbReference>
<reference evidence="7" key="1">
    <citation type="submission" date="2008-06" db="EMBL/GenBank/DDBJ databases">
        <title>Complete sequence of Chlorobium phaeobacteroides BS1.</title>
        <authorList>
            <consortium name="US DOE Joint Genome Institute"/>
            <person name="Lucas S."/>
            <person name="Copeland A."/>
            <person name="Lapidus A."/>
            <person name="Glavina del Rio T."/>
            <person name="Dalin E."/>
            <person name="Tice H."/>
            <person name="Bruce D."/>
            <person name="Goodwin L."/>
            <person name="Pitluck S."/>
            <person name="Schmutz J."/>
            <person name="Larimer F."/>
            <person name="Land M."/>
            <person name="Hauser L."/>
            <person name="Kyrpides N."/>
            <person name="Ovchinnikova G."/>
            <person name="Li T."/>
            <person name="Liu Z."/>
            <person name="Zhao F."/>
            <person name="Overmann J."/>
            <person name="Bryant D.A."/>
            <person name="Richardson P."/>
        </authorList>
    </citation>
    <scope>NUCLEOTIDE SEQUENCE [LARGE SCALE GENOMIC DNA]</scope>
    <source>
        <strain evidence="7">BS1</strain>
    </source>
</reference>
<dbReference type="Pfam" id="PF02433">
    <property type="entry name" value="FixO"/>
    <property type="match status" value="1"/>
</dbReference>
<dbReference type="InterPro" id="IPR009056">
    <property type="entry name" value="Cyt_c-like_dom"/>
</dbReference>
<gene>
    <name evidence="7" type="ordered locus">Cphamn1_1585</name>
</gene>
<dbReference type="SUPFAM" id="SSF46626">
    <property type="entry name" value="Cytochrome c"/>
    <property type="match status" value="1"/>
</dbReference>
<name>B3EK79_CHLPB</name>
<dbReference type="GO" id="GO:0009055">
    <property type="term" value="F:electron transfer activity"/>
    <property type="evidence" value="ECO:0007669"/>
    <property type="project" value="InterPro"/>
</dbReference>
<evidence type="ECO:0000259" key="6">
    <source>
        <dbReference type="PROSITE" id="PS51007"/>
    </source>
</evidence>
<dbReference type="EMBL" id="CP001101">
    <property type="protein sequence ID" value="ACE04506.1"/>
    <property type="molecule type" value="Genomic_DNA"/>
</dbReference>
<feature type="transmembrane region" description="Helical" evidence="5">
    <location>
        <begin position="12"/>
        <end position="34"/>
    </location>
</feature>
<evidence type="ECO:0000256" key="1">
    <source>
        <dbReference type="ARBA" id="ARBA00022617"/>
    </source>
</evidence>
<keyword evidence="5" id="KW-0472">Membrane</keyword>
<keyword evidence="2 4" id="KW-0479">Metal-binding</keyword>
<evidence type="ECO:0000256" key="5">
    <source>
        <dbReference type="SAM" id="Phobius"/>
    </source>
</evidence>
<keyword evidence="5" id="KW-0812">Transmembrane</keyword>
<sequence length="225" mass="25695">MNIGVYSKPVLFAVLSAAVILVGTVVTVFIPMLMPSTQPVSDYVKPYTAVELEGRDLYIREGCNNCHTQTVRPLRTEVLRYGEYSKPEEFAYDRPFLWGSRRTGPDLNRVGGKYPDSWHYKHMQSPQGMFEKSNMPPYGWLAEARLDTRYTRKKISILGYGYSPDEVSAQIEAYKAKVTDAAYESKQSRDEVTPEELRGELTEMDAIIAYMQKLGRDVKNLEAER</sequence>
<keyword evidence="1 4" id="KW-0349">Heme</keyword>
<dbReference type="eggNOG" id="COG2993">
    <property type="taxonomic scope" value="Bacteria"/>
</dbReference>
<dbReference type="InterPro" id="IPR003468">
    <property type="entry name" value="Cyt_c_oxidase_monohaem-su/FixO"/>
</dbReference>
<dbReference type="InterPro" id="IPR036909">
    <property type="entry name" value="Cyt_c-like_dom_sf"/>
</dbReference>
<evidence type="ECO:0000256" key="2">
    <source>
        <dbReference type="ARBA" id="ARBA00022723"/>
    </source>
</evidence>
<keyword evidence="5" id="KW-1133">Transmembrane helix</keyword>
<evidence type="ECO:0000256" key="4">
    <source>
        <dbReference type="PROSITE-ProRule" id="PRU00433"/>
    </source>
</evidence>
<evidence type="ECO:0000313" key="7">
    <source>
        <dbReference type="EMBL" id="ACE04506.1"/>
    </source>
</evidence>
<protein>
    <submittedName>
        <fullName evidence="7">Cytochrome C oxidase mono-heme subunit/FixO</fullName>
    </submittedName>
</protein>
<dbReference type="KEGG" id="cpb:Cphamn1_1585"/>
<dbReference type="NCBIfam" id="NF011055">
    <property type="entry name" value="PRK14487.1"/>
    <property type="match status" value="1"/>
</dbReference>
<evidence type="ECO:0000256" key="3">
    <source>
        <dbReference type="ARBA" id="ARBA00023004"/>
    </source>
</evidence>
<feature type="domain" description="Cytochrome c" evidence="6">
    <location>
        <begin position="49"/>
        <end position="215"/>
    </location>
</feature>
<dbReference type="Gene3D" id="1.10.760.10">
    <property type="entry name" value="Cytochrome c-like domain"/>
    <property type="match status" value="1"/>
</dbReference>
<dbReference type="STRING" id="331678.Cphamn1_1585"/>
<dbReference type="HOGENOM" id="CLU_050647_1_0_10"/>
<dbReference type="NCBIfam" id="TIGR00781">
    <property type="entry name" value="ccoO"/>
    <property type="match status" value="1"/>
</dbReference>
<proteinExistence type="predicted"/>
<dbReference type="GO" id="GO:0046872">
    <property type="term" value="F:metal ion binding"/>
    <property type="evidence" value="ECO:0007669"/>
    <property type="project" value="UniProtKB-KW"/>
</dbReference>
<accession>B3EK79</accession>
<keyword evidence="3 4" id="KW-0408">Iron</keyword>
<organism evidence="7">
    <name type="scientific">Chlorobium phaeobacteroides (strain BS1)</name>
    <dbReference type="NCBI Taxonomy" id="331678"/>
    <lineage>
        <taxon>Bacteria</taxon>
        <taxon>Pseudomonadati</taxon>
        <taxon>Chlorobiota</taxon>
        <taxon>Chlorobiia</taxon>
        <taxon>Chlorobiales</taxon>
        <taxon>Chlorobiaceae</taxon>
        <taxon>Chlorobium/Pelodictyon group</taxon>
        <taxon>Chlorobium</taxon>
    </lineage>
</organism>